<keyword evidence="3" id="KW-1185">Reference proteome</keyword>
<dbReference type="Proteomes" id="UP000199556">
    <property type="component" value="Unassembled WGS sequence"/>
</dbReference>
<dbReference type="EMBL" id="FOUO01000023">
    <property type="protein sequence ID" value="SFM68613.1"/>
    <property type="molecule type" value="Genomic_DNA"/>
</dbReference>
<proteinExistence type="predicted"/>
<evidence type="ECO:0000313" key="3">
    <source>
        <dbReference type="Proteomes" id="UP000199556"/>
    </source>
</evidence>
<dbReference type="OrthoDB" id="5796719at2"/>
<sequence length="184" mass="20440">MSIPTPTPQPQADASSSQGQVWPSPRYHQLVEDLRRCIGREVYLSIVSFNGAFRKEGQPYRLLDVIPFPKPRAHPHPPKRAYPHMLVLESVQTPEQDDLHWHSGLLHGGAINLAHVGSVTTRPYPRQPEEYLYANLDLLSAYYACPARQLLERRVVPARICVESTGGDLGRLSAAQGQGGMAEA</sequence>
<gene>
    <name evidence="2" type="ORF">SAMN05421721_12316</name>
</gene>
<dbReference type="AlphaFoldDB" id="A0A1I4SWD7"/>
<evidence type="ECO:0000256" key="1">
    <source>
        <dbReference type="SAM" id="MobiDB-lite"/>
    </source>
</evidence>
<reference evidence="2 3" key="1">
    <citation type="submission" date="2016-10" db="EMBL/GenBank/DDBJ databases">
        <authorList>
            <person name="de Groot N.N."/>
        </authorList>
    </citation>
    <scope>NUCLEOTIDE SEQUENCE [LARGE SCALE GENOMIC DNA]</scope>
    <source>
        <strain evidence="2 3">DSM 4180</strain>
    </source>
</reference>
<accession>A0A1I4SWD7</accession>
<feature type="compositionally biased region" description="Polar residues" evidence="1">
    <location>
        <begin position="10"/>
        <end position="21"/>
    </location>
</feature>
<dbReference type="STRING" id="195064.SAMN05421721_12316"/>
<feature type="region of interest" description="Disordered" evidence="1">
    <location>
        <begin position="1"/>
        <end position="22"/>
    </location>
</feature>
<evidence type="ECO:0000313" key="2">
    <source>
        <dbReference type="EMBL" id="SFM68613.1"/>
    </source>
</evidence>
<name>A0A1I4SWD7_ECTMO</name>
<protein>
    <submittedName>
        <fullName evidence="2">Uncharacterized protein</fullName>
    </submittedName>
</protein>
<dbReference type="RefSeq" id="WP_090487539.1">
    <property type="nucleotide sequence ID" value="NZ_FOUO01000023.1"/>
</dbReference>
<organism evidence="2 3">
    <name type="scientific">Ectothiorhodospira mobilis</name>
    <dbReference type="NCBI Taxonomy" id="195064"/>
    <lineage>
        <taxon>Bacteria</taxon>
        <taxon>Pseudomonadati</taxon>
        <taxon>Pseudomonadota</taxon>
        <taxon>Gammaproteobacteria</taxon>
        <taxon>Chromatiales</taxon>
        <taxon>Ectothiorhodospiraceae</taxon>
        <taxon>Ectothiorhodospira</taxon>
    </lineage>
</organism>